<keyword evidence="1" id="KW-0812">Transmembrane</keyword>
<gene>
    <name evidence="2" type="ORF">C9986_00630</name>
</gene>
<evidence type="ECO:0000313" key="2">
    <source>
        <dbReference type="EMBL" id="PTB83228.1"/>
    </source>
</evidence>
<evidence type="ECO:0000313" key="3">
    <source>
        <dbReference type="Proteomes" id="UP000243022"/>
    </source>
</evidence>
<accession>A0A2T4CNY8</accession>
<dbReference type="AlphaFoldDB" id="A0A2T4CNY8"/>
<sequence>MDDLVQLGFSLVCVYAVMLSIHWRRRKRQSSNEASSAPKDISFLKFLNDFGVGALIGIAIFTVIFGEPTSLVTFEPTSWLRLLSEFIIFSVVLGSVSFQIDRWMNRKT</sequence>
<name>A0A2T4CNY8_9GAMM</name>
<feature type="transmembrane region" description="Helical" evidence="1">
    <location>
        <begin position="43"/>
        <end position="66"/>
    </location>
</feature>
<organism evidence="2 3">
    <name type="scientific">Pseudidiomarina aestuarii</name>
    <dbReference type="NCBI Taxonomy" id="624146"/>
    <lineage>
        <taxon>Bacteria</taxon>
        <taxon>Pseudomonadati</taxon>
        <taxon>Pseudomonadota</taxon>
        <taxon>Gammaproteobacteria</taxon>
        <taxon>Alteromonadales</taxon>
        <taxon>Idiomarinaceae</taxon>
        <taxon>Pseudidiomarina</taxon>
    </lineage>
</organism>
<evidence type="ECO:0000256" key="1">
    <source>
        <dbReference type="SAM" id="Phobius"/>
    </source>
</evidence>
<dbReference type="RefSeq" id="WP_417657980.1">
    <property type="nucleotide sequence ID" value="NZ_JBLXDX010000008.1"/>
</dbReference>
<keyword evidence="1" id="KW-0472">Membrane</keyword>
<feature type="transmembrane region" description="Helical" evidence="1">
    <location>
        <begin position="6"/>
        <end position="23"/>
    </location>
</feature>
<protein>
    <submittedName>
        <fullName evidence="2">Uncharacterized protein</fullName>
    </submittedName>
</protein>
<keyword evidence="1" id="KW-1133">Transmembrane helix</keyword>
<comment type="caution">
    <text evidence="2">The sequence shown here is derived from an EMBL/GenBank/DDBJ whole genome shotgun (WGS) entry which is preliminary data.</text>
</comment>
<dbReference type="EMBL" id="PYVS01000005">
    <property type="protein sequence ID" value="PTB83228.1"/>
    <property type="molecule type" value="Genomic_DNA"/>
</dbReference>
<feature type="transmembrane region" description="Helical" evidence="1">
    <location>
        <begin position="78"/>
        <end position="98"/>
    </location>
</feature>
<dbReference type="Proteomes" id="UP000243022">
    <property type="component" value="Unassembled WGS sequence"/>
</dbReference>
<reference evidence="2 3" key="1">
    <citation type="submission" date="2018-03" db="EMBL/GenBank/DDBJ databases">
        <title>Cross-interface Injection: A General Nanoliter Liquid Handling Method Applied to Single Cells Genome Amplification Automated Nanoliter Liquid Handling Applied to Single Cell Multiple Displacement Amplification.</title>
        <authorList>
            <person name="Yun J."/>
            <person name="Xu P."/>
            <person name="Xu J."/>
            <person name="Dai X."/>
            <person name="Wang Y."/>
            <person name="Zheng X."/>
            <person name="Cao C."/>
            <person name="Yi Q."/>
            <person name="Zhu Y."/>
            <person name="Wang L."/>
            <person name="Dong Z."/>
            <person name="Huang Y."/>
            <person name="Huang L."/>
            <person name="Du W."/>
        </authorList>
    </citation>
    <scope>NUCLEOTIDE SEQUENCE [LARGE SCALE GENOMIC DNA]</scope>
    <source>
        <strain evidence="2 3">Z-E1-2</strain>
    </source>
</reference>
<proteinExistence type="predicted"/>